<keyword evidence="11" id="KW-1185">Reference proteome</keyword>
<dbReference type="GO" id="GO:0004930">
    <property type="term" value="F:G protein-coupled receptor activity"/>
    <property type="evidence" value="ECO:0007669"/>
    <property type="project" value="UniProtKB-KW"/>
</dbReference>
<dbReference type="PANTHER" id="PTHR45695:SF9">
    <property type="entry name" value="LEUCOKININ RECEPTOR"/>
    <property type="match status" value="1"/>
</dbReference>
<dbReference type="AlphaFoldDB" id="A0AAD9N7P8"/>
<feature type="transmembrane region" description="Helical" evidence="8">
    <location>
        <begin position="94"/>
        <end position="119"/>
    </location>
</feature>
<keyword evidence="3 8" id="KW-1133">Transmembrane helix</keyword>
<keyword evidence="7" id="KW-0807">Transducer</keyword>
<gene>
    <name evidence="10" type="ORF">LSH36_196g01037</name>
</gene>
<sequence length="212" mass="24004">MSFPLYEKLSDLSYSGESGFLFNVTDHDPDASRYRAFNDTMDYLDFISPEDSPQSADPDSDGVVGDDYLDQRELSETLKEFRNNLLSYTDTKTIVLICLYVPTFMTALIGNILVLLVVLPNRHMRNVTNCFIVNLAVADLLVPVPGDTKDEVFTDPWSALIRSSHDVVHAVPDCCKGHSLWEVFNSFLVDLMRTPRCRLKHNVVDYSLDNGR</sequence>
<dbReference type="SUPFAM" id="SSF81321">
    <property type="entry name" value="Family A G protein-coupled receptor-like"/>
    <property type="match status" value="1"/>
</dbReference>
<dbReference type="Proteomes" id="UP001208570">
    <property type="component" value="Unassembled WGS sequence"/>
</dbReference>
<organism evidence="10 11">
    <name type="scientific">Paralvinella palmiformis</name>
    <dbReference type="NCBI Taxonomy" id="53620"/>
    <lineage>
        <taxon>Eukaryota</taxon>
        <taxon>Metazoa</taxon>
        <taxon>Spiralia</taxon>
        <taxon>Lophotrochozoa</taxon>
        <taxon>Annelida</taxon>
        <taxon>Polychaeta</taxon>
        <taxon>Sedentaria</taxon>
        <taxon>Canalipalpata</taxon>
        <taxon>Terebellida</taxon>
        <taxon>Terebelliformia</taxon>
        <taxon>Alvinellidae</taxon>
        <taxon>Paralvinella</taxon>
    </lineage>
</organism>
<dbReference type="Pfam" id="PF00001">
    <property type="entry name" value="7tm_1"/>
    <property type="match status" value="1"/>
</dbReference>
<proteinExistence type="predicted"/>
<dbReference type="PANTHER" id="PTHR45695">
    <property type="entry name" value="LEUCOKININ RECEPTOR-RELATED"/>
    <property type="match status" value="1"/>
</dbReference>
<evidence type="ECO:0000256" key="2">
    <source>
        <dbReference type="ARBA" id="ARBA00022692"/>
    </source>
</evidence>
<comment type="subcellular location">
    <subcellularLocation>
        <location evidence="1">Membrane</location>
        <topology evidence="1">Multi-pass membrane protein</topology>
    </subcellularLocation>
</comment>
<keyword evidence="2 8" id="KW-0812">Transmembrane</keyword>
<accession>A0AAD9N7P8</accession>
<feature type="domain" description="G-protein coupled receptors family 1 profile" evidence="9">
    <location>
        <begin position="110"/>
        <end position="142"/>
    </location>
</feature>
<dbReference type="InterPro" id="IPR000276">
    <property type="entry name" value="GPCR_Rhodpsn"/>
</dbReference>
<evidence type="ECO:0000313" key="10">
    <source>
        <dbReference type="EMBL" id="KAK2157164.1"/>
    </source>
</evidence>
<protein>
    <recommendedName>
        <fullName evidence="9">G-protein coupled receptors family 1 profile domain-containing protein</fullName>
    </recommendedName>
</protein>
<comment type="caution">
    <text evidence="10">The sequence shown here is derived from an EMBL/GenBank/DDBJ whole genome shotgun (WGS) entry which is preliminary data.</text>
</comment>
<evidence type="ECO:0000259" key="9">
    <source>
        <dbReference type="PROSITE" id="PS50262"/>
    </source>
</evidence>
<evidence type="ECO:0000256" key="3">
    <source>
        <dbReference type="ARBA" id="ARBA00022989"/>
    </source>
</evidence>
<name>A0AAD9N7P8_9ANNE</name>
<dbReference type="EMBL" id="JAODUP010000196">
    <property type="protein sequence ID" value="KAK2157164.1"/>
    <property type="molecule type" value="Genomic_DNA"/>
</dbReference>
<evidence type="ECO:0000313" key="11">
    <source>
        <dbReference type="Proteomes" id="UP001208570"/>
    </source>
</evidence>
<evidence type="ECO:0000256" key="5">
    <source>
        <dbReference type="ARBA" id="ARBA00023136"/>
    </source>
</evidence>
<keyword evidence="4" id="KW-0297">G-protein coupled receptor</keyword>
<evidence type="ECO:0000256" key="1">
    <source>
        <dbReference type="ARBA" id="ARBA00004141"/>
    </source>
</evidence>
<dbReference type="PRINTS" id="PR00237">
    <property type="entry name" value="GPCRRHODOPSN"/>
</dbReference>
<dbReference type="GO" id="GO:0005886">
    <property type="term" value="C:plasma membrane"/>
    <property type="evidence" value="ECO:0007669"/>
    <property type="project" value="TreeGrafter"/>
</dbReference>
<dbReference type="InterPro" id="IPR017452">
    <property type="entry name" value="GPCR_Rhodpsn_7TM"/>
</dbReference>
<dbReference type="Gene3D" id="1.20.1070.10">
    <property type="entry name" value="Rhodopsin 7-helix transmembrane proteins"/>
    <property type="match status" value="1"/>
</dbReference>
<evidence type="ECO:0000256" key="6">
    <source>
        <dbReference type="ARBA" id="ARBA00023170"/>
    </source>
</evidence>
<dbReference type="PROSITE" id="PS50262">
    <property type="entry name" value="G_PROTEIN_RECEP_F1_2"/>
    <property type="match status" value="1"/>
</dbReference>
<reference evidence="10" key="1">
    <citation type="journal article" date="2023" name="Mol. Biol. Evol.">
        <title>Third-Generation Sequencing Reveals the Adaptive Role of the Epigenome in Three Deep-Sea Polychaetes.</title>
        <authorList>
            <person name="Perez M."/>
            <person name="Aroh O."/>
            <person name="Sun Y."/>
            <person name="Lan Y."/>
            <person name="Juniper S.K."/>
            <person name="Young C.R."/>
            <person name="Angers B."/>
            <person name="Qian P.Y."/>
        </authorList>
    </citation>
    <scope>NUCLEOTIDE SEQUENCE</scope>
    <source>
        <strain evidence="10">P08H-3</strain>
    </source>
</reference>
<keyword evidence="6" id="KW-0675">Receptor</keyword>
<evidence type="ECO:0000256" key="8">
    <source>
        <dbReference type="SAM" id="Phobius"/>
    </source>
</evidence>
<evidence type="ECO:0000256" key="4">
    <source>
        <dbReference type="ARBA" id="ARBA00023040"/>
    </source>
</evidence>
<keyword evidence="5 8" id="KW-0472">Membrane</keyword>
<evidence type="ECO:0000256" key="7">
    <source>
        <dbReference type="ARBA" id="ARBA00023224"/>
    </source>
</evidence>